<dbReference type="GeneID" id="73350179"/>
<keyword evidence="2" id="KW-1185">Reference proteome</keyword>
<name>A0A9Q8T8F8_9PEZI</name>
<evidence type="ECO:0000313" key="1">
    <source>
        <dbReference type="EMBL" id="UQC90715.1"/>
    </source>
</evidence>
<dbReference type="KEGG" id="clup:CLUP02_16245"/>
<dbReference type="EMBL" id="CP019481">
    <property type="protein sequence ID" value="UQC90715.1"/>
    <property type="molecule type" value="Genomic_DNA"/>
</dbReference>
<proteinExistence type="predicted"/>
<organism evidence="1 2">
    <name type="scientific">Colletotrichum lupini</name>
    <dbReference type="NCBI Taxonomy" id="145971"/>
    <lineage>
        <taxon>Eukaryota</taxon>
        <taxon>Fungi</taxon>
        <taxon>Dikarya</taxon>
        <taxon>Ascomycota</taxon>
        <taxon>Pezizomycotina</taxon>
        <taxon>Sordariomycetes</taxon>
        <taxon>Hypocreomycetidae</taxon>
        <taxon>Glomerellales</taxon>
        <taxon>Glomerellaceae</taxon>
        <taxon>Colletotrichum</taxon>
        <taxon>Colletotrichum acutatum species complex</taxon>
    </lineage>
</organism>
<sequence>MSAKMLTNKKIAQRKAYFIIPNTQYRPDDQIQLGQLIEDPLIPHRPLAPPIRPFPANAAKVRFENDWSQERSMETIGDIGVFGQFLSAASAESSINRSIDVTRSWSAARLETTFLDLGADREHDYVKSSVQTAAVQKLLTSETFFKKLTVRKKVLYMVTGIKIARSPHQISHGESKMKGGAVKLGADPGTGGAVMTGIQGSLSISIKDVKSCTPHDDFVFAYCLRKVHVNLRNNKTQLGSDVLGAEMDTVCNRMHYSQRNTEEESDEEEPQDIVVHVDELQKILFEKDDFGHSLPARYAKNNGFDEKDGGKCIVIVAK</sequence>
<dbReference type="AlphaFoldDB" id="A0A9Q8T8F8"/>
<gene>
    <name evidence="1" type="ORF">CLUP02_16245</name>
</gene>
<reference evidence="1" key="1">
    <citation type="journal article" date="2021" name="Mol. Plant Microbe Interact.">
        <title>Complete Genome Sequence of the Plant-Pathogenic Fungus Colletotrichum lupini.</title>
        <authorList>
            <person name="Baroncelli R."/>
            <person name="Pensec F."/>
            <person name="Da Lio D."/>
            <person name="Boufleur T."/>
            <person name="Vicente I."/>
            <person name="Sarrocco S."/>
            <person name="Picot A."/>
            <person name="Baraldi E."/>
            <person name="Sukno S."/>
            <person name="Thon M."/>
            <person name="Le Floch G."/>
        </authorList>
    </citation>
    <scope>NUCLEOTIDE SEQUENCE</scope>
    <source>
        <strain evidence="1">IMI 504893</strain>
    </source>
</reference>
<dbReference type="RefSeq" id="XP_049152316.1">
    <property type="nucleotide sequence ID" value="XM_049295169.1"/>
</dbReference>
<evidence type="ECO:0000313" key="2">
    <source>
        <dbReference type="Proteomes" id="UP000830671"/>
    </source>
</evidence>
<dbReference type="Proteomes" id="UP000830671">
    <property type="component" value="Chromosome 9"/>
</dbReference>
<accession>A0A9Q8T8F8</accession>
<protein>
    <submittedName>
        <fullName evidence="1">Uncharacterized protein</fullName>
    </submittedName>
</protein>